<evidence type="ECO:0000313" key="1">
    <source>
        <dbReference type="EMBL" id="DAF62668.1"/>
    </source>
</evidence>
<dbReference type="EMBL" id="BK032826">
    <property type="protein sequence ID" value="DAF62668.1"/>
    <property type="molecule type" value="Genomic_DNA"/>
</dbReference>
<proteinExistence type="predicted"/>
<name>A0A8S5TH74_9CAUD</name>
<reference evidence="1" key="1">
    <citation type="journal article" date="2021" name="Proc. Natl. Acad. Sci. U.S.A.">
        <title>A Catalog of Tens of Thousands of Viruses from Human Metagenomes Reveals Hidden Associations with Chronic Diseases.</title>
        <authorList>
            <person name="Tisza M.J."/>
            <person name="Buck C.B."/>
        </authorList>
    </citation>
    <scope>NUCLEOTIDE SEQUENCE</scope>
    <source>
        <strain evidence="1">CtuBK6</strain>
    </source>
</reference>
<organism evidence="1">
    <name type="scientific">Siphoviridae sp. ctuBK6</name>
    <dbReference type="NCBI Taxonomy" id="2827963"/>
    <lineage>
        <taxon>Viruses</taxon>
        <taxon>Duplodnaviria</taxon>
        <taxon>Heunggongvirae</taxon>
        <taxon>Uroviricota</taxon>
        <taxon>Caudoviricetes</taxon>
    </lineage>
</organism>
<protein>
    <submittedName>
        <fullName evidence="1">Uncharacterized protein</fullName>
    </submittedName>
</protein>
<sequence>MSKFMYKDYYGKRITCKEAFRGYKCMEVSFEYDVTRLNLEHIAKEQIKDPAKLNKFNDLLDELVNMYAHKIEHHRDFRVKRWNYMQDIFRQMNDLLGLSEEEMRTKAIEFAMDYENKEELMELGLRQMEILNS</sequence>
<accession>A0A8S5TH74</accession>